<dbReference type="RefSeq" id="WP_307240560.1">
    <property type="nucleotide sequence ID" value="NZ_JAUSQZ010000001.1"/>
</dbReference>
<sequence length="158" mass="17636">MCLKCQGWSDEDIREKSRRDIEQHGWGYVHVEGGGRPSLTYTVGLTRFHGHPELAVTGLDADQATPLLDGLAHEVRHGVRLAPGDLLAEPCCETHLLQLVEVGDPRHLAQAQEIYASRAGLVPGLQVVWTDDRGRWPWEHDWDGGTWGQPLLGRPLRL</sequence>
<name>A0ABT9P099_9ACTN</name>
<protein>
    <recommendedName>
        <fullName evidence="3">DUF4262 domain-containing protein</fullName>
    </recommendedName>
</protein>
<reference evidence="1 2" key="1">
    <citation type="submission" date="2023-07" db="EMBL/GenBank/DDBJ databases">
        <title>Sequencing the genomes of 1000 actinobacteria strains.</title>
        <authorList>
            <person name="Klenk H.-P."/>
        </authorList>
    </citation>
    <scope>NUCLEOTIDE SEQUENCE [LARGE SCALE GENOMIC DNA]</scope>
    <source>
        <strain evidence="1 2">DSM 44388</strain>
    </source>
</reference>
<gene>
    <name evidence="1" type="ORF">J2S57_001847</name>
</gene>
<dbReference type="InterPro" id="IPR025358">
    <property type="entry name" value="DUF4262"/>
</dbReference>
<keyword evidence="2" id="KW-1185">Reference proteome</keyword>
<evidence type="ECO:0000313" key="1">
    <source>
        <dbReference type="EMBL" id="MDP9826098.1"/>
    </source>
</evidence>
<evidence type="ECO:0008006" key="3">
    <source>
        <dbReference type="Google" id="ProtNLM"/>
    </source>
</evidence>
<evidence type="ECO:0000313" key="2">
    <source>
        <dbReference type="Proteomes" id="UP001235712"/>
    </source>
</evidence>
<organism evidence="1 2">
    <name type="scientific">Kineosporia succinea</name>
    <dbReference type="NCBI Taxonomy" id="84632"/>
    <lineage>
        <taxon>Bacteria</taxon>
        <taxon>Bacillati</taxon>
        <taxon>Actinomycetota</taxon>
        <taxon>Actinomycetes</taxon>
        <taxon>Kineosporiales</taxon>
        <taxon>Kineosporiaceae</taxon>
        <taxon>Kineosporia</taxon>
    </lineage>
</organism>
<dbReference type="Proteomes" id="UP001235712">
    <property type="component" value="Unassembled WGS sequence"/>
</dbReference>
<proteinExistence type="predicted"/>
<accession>A0ABT9P099</accession>
<comment type="caution">
    <text evidence="1">The sequence shown here is derived from an EMBL/GenBank/DDBJ whole genome shotgun (WGS) entry which is preliminary data.</text>
</comment>
<dbReference type="Pfam" id="PF14081">
    <property type="entry name" value="DUF4262"/>
    <property type="match status" value="1"/>
</dbReference>
<dbReference type="EMBL" id="JAUSQZ010000001">
    <property type="protein sequence ID" value="MDP9826098.1"/>
    <property type="molecule type" value="Genomic_DNA"/>
</dbReference>